<evidence type="ECO:0000313" key="3">
    <source>
        <dbReference type="EMBL" id="ACZ09872.1"/>
    </source>
</evidence>
<keyword evidence="4" id="KW-1185">Reference proteome</keyword>
<dbReference type="InterPro" id="IPR004370">
    <property type="entry name" value="4-OT-like_dom"/>
</dbReference>
<accession>D1ANR8</accession>
<gene>
    <name evidence="3" type="ordered locus">Sterm_3030</name>
</gene>
<dbReference type="EMBL" id="CP001739">
    <property type="protein sequence ID" value="ACZ09872.1"/>
    <property type="molecule type" value="Genomic_DNA"/>
</dbReference>
<reference evidence="4" key="1">
    <citation type="submission" date="2009-09" db="EMBL/GenBank/DDBJ databases">
        <title>The complete chromosome of Sebaldella termitidis ATCC 33386.</title>
        <authorList>
            <consortium name="US DOE Joint Genome Institute (JGI-PGF)"/>
            <person name="Lucas S."/>
            <person name="Copeland A."/>
            <person name="Lapidus A."/>
            <person name="Glavina del Rio T."/>
            <person name="Dalin E."/>
            <person name="Tice H."/>
            <person name="Bruce D."/>
            <person name="Goodwin L."/>
            <person name="Pitluck S."/>
            <person name="Kyrpides N."/>
            <person name="Mavromatis K."/>
            <person name="Ivanova N."/>
            <person name="Mikhailova N."/>
            <person name="Sims D."/>
            <person name="Meincke L."/>
            <person name="Brettin T."/>
            <person name="Detter J.C."/>
            <person name="Han C."/>
            <person name="Larimer F."/>
            <person name="Land M."/>
            <person name="Hauser L."/>
            <person name="Markowitz V."/>
            <person name="Cheng J.F."/>
            <person name="Hugenholtz P."/>
            <person name="Woyke T."/>
            <person name="Wu D."/>
            <person name="Eisen J.A."/>
        </authorList>
    </citation>
    <scope>NUCLEOTIDE SEQUENCE [LARGE SCALE GENOMIC DNA]</scope>
    <source>
        <strain evidence="4">ATCC 33386 / NCTC 11300</strain>
    </source>
</reference>
<dbReference type="InterPro" id="IPR014347">
    <property type="entry name" value="Tautomerase/MIF_sf"/>
</dbReference>
<dbReference type="RefSeq" id="WP_012862454.1">
    <property type="nucleotide sequence ID" value="NC_013517.1"/>
</dbReference>
<name>D1ANR8_SEBTE</name>
<dbReference type="KEGG" id="str:Sterm_3030"/>
<sequence>MPLITIESGKLTKEQKSELINSITRTASEIMSVPEEFFFISINELSDENIGIGGKTIDKIKKEYKPK</sequence>
<proteinExistence type="predicted"/>
<evidence type="ECO:0000259" key="2">
    <source>
        <dbReference type="Pfam" id="PF01361"/>
    </source>
</evidence>
<dbReference type="Proteomes" id="UP000000845">
    <property type="component" value="Chromosome"/>
</dbReference>
<protein>
    <submittedName>
        <fullName evidence="3">4-oxalocrotonate tautomerase</fullName>
    </submittedName>
</protein>
<evidence type="ECO:0000256" key="1">
    <source>
        <dbReference type="ARBA" id="ARBA00023235"/>
    </source>
</evidence>
<reference evidence="3 4" key="2">
    <citation type="journal article" date="2010" name="Stand. Genomic Sci.">
        <title>Complete genome sequence of Sebaldella termitidis type strain (NCTC 11300).</title>
        <authorList>
            <person name="Harmon-Smith M."/>
            <person name="Celia L."/>
            <person name="Chertkov O."/>
            <person name="Lapidus A."/>
            <person name="Copeland A."/>
            <person name="Glavina Del Rio T."/>
            <person name="Nolan M."/>
            <person name="Lucas S."/>
            <person name="Tice H."/>
            <person name="Cheng J.F."/>
            <person name="Han C."/>
            <person name="Detter J.C."/>
            <person name="Bruce D."/>
            <person name="Goodwin L."/>
            <person name="Pitluck S."/>
            <person name="Pati A."/>
            <person name="Liolios K."/>
            <person name="Ivanova N."/>
            <person name="Mavromatis K."/>
            <person name="Mikhailova N."/>
            <person name="Chen A."/>
            <person name="Palaniappan K."/>
            <person name="Land M."/>
            <person name="Hauser L."/>
            <person name="Chang Y.J."/>
            <person name="Jeffries C.D."/>
            <person name="Brettin T."/>
            <person name="Goker M."/>
            <person name="Beck B."/>
            <person name="Bristow J."/>
            <person name="Eisen J.A."/>
            <person name="Markowitz V."/>
            <person name="Hugenholtz P."/>
            <person name="Kyrpides N.C."/>
            <person name="Klenk H.P."/>
            <person name="Chen F."/>
        </authorList>
    </citation>
    <scope>NUCLEOTIDE SEQUENCE [LARGE SCALE GENOMIC DNA]</scope>
    <source>
        <strain evidence="4">ATCC 33386 / NCTC 11300</strain>
    </source>
</reference>
<dbReference type="eggNOG" id="COG1942">
    <property type="taxonomic scope" value="Bacteria"/>
</dbReference>
<dbReference type="STRING" id="526218.Sterm_3030"/>
<dbReference type="SUPFAM" id="SSF55331">
    <property type="entry name" value="Tautomerase/MIF"/>
    <property type="match status" value="1"/>
</dbReference>
<dbReference type="Gene3D" id="3.30.429.10">
    <property type="entry name" value="Macrophage Migration Inhibitory Factor"/>
    <property type="match status" value="1"/>
</dbReference>
<keyword evidence="1" id="KW-0413">Isomerase</keyword>
<feature type="domain" description="4-oxalocrotonate tautomerase-like" evidence="2">
    <location>
        <begin position="2"/>
        <end position="57"/>
    </location>
</feature>
<dbReference type="Pfam" id="PF01361">
    <property type="entry name" value="Tautomerase"/>
    <property type="match status" value="1"/>
</dbReference>
<organism evidence="3 4">
    <name type="scientific">Sebaldella termitidis (strain ATCC 33386 / NCTC 11300)</name>
    <dbReference type="NCBI Taxonomy" id="526218"/>
    <lineage>
        <taxon>Bacteria</taxon>
        <taxon>Fusobacteriati</taxon>
        <taxon>Fusobacteriota</taxon>
        <taxon>Fusobacteriia</taxon>
        <taxon>Fusobacteriales</taxon>
        <taxon>Leptotrichiaceae</taxon>
        <taxon>Sebaldella</taxon>
    </lineage>
</organism>
<dbReference type="HOGENOM" id="CLU_148073_2_1_0"/>
<dbReference type="GO" id="GO:0016853">
    <property type="term" value="F:isomerase activity"/>
    <property type="evidence" value="ECO:0007669"/>
    <property type="project" value="UniProtKB-KW"/>
</dbReference>
<dbReference type="NCBIfam" id="NF041920">
    <property type="entry name" value="DmpI"/>
    <property type="match status" value="1"/>
</dbReference>
<evidence type="ECO:0000313" key="4">
    <source>
        <dbReference type="Proteomes" id="UP000000845"/>
    </source>
</evidence>
<dbReference type="AlphaFoldDB" id="D1ANR8"/>